<comment type="caution">
    <text evidence="2">The sequence shown here is derived from an EMBL/GenBank/DDBJ whole genome shotgun (WGS) entry which is preliminary data.</text>
</comment>
<proteinExistence type="predicted"/>
<keyword evidence="3" id="KW-1185">Reference proteome</keyword>
<feature type="region of interest" description="Disordered" evidence="1">
    <location>
        <begin position="93"/>
        <end position="199"/>
    </location>
</feature>
<gene>
    <name evidence="2" type="ORF">BKA59DRAFT_451967</name>
</gene>
<evidence type="ECO:0000256" key="1">
    <source>
        <dbReference type="SAM" id="MobiDB-lite"/>
    </source>
</evidence>
<protein>
    <submittedName>
        <fullName evidence="2">Uncharacterized protein</fullName>
    </submittedName>
</protein>
<organism evidence="2 3">
    <name type="scientific">Fusarium tricinctum</name>
    <dbReference type="NCBI Taxonomy" id="61284"/>
    <lineage>
        <taxon>Eukaryota</taxon>
        <taxon>Fungi</taxon>
        <taxon>Dikarya</taxon>
        <taxon>Ascomycota</taxon>
        <taxon>Pezizomycotina</taxon>
        <taxon>Sordariomycetes</taxon>
        <taxon>Hypocreomycetidae</taxon>
        <taxon>Hypocreales</taxon>
        <taxon>Nectriaceae</taxon>
        <taxon>Fusarium</taxon>
        <taxon>Fusarium tricinctum species complex</taxon>
    </lineage>
</organism>
<dbReference type="Proteomes" id="UP000813427">
    <property type="component" value="Unassembled WGS sequence"/>
</dbReference>
<accession>A0A8K0S724</accession>
<reference evidence="2" key="1">
    <citation type="journal article" date="2021" name="Nat. Commun.">
        <title>Genetic determinants of endophytism in the Arabidopsis root mycobiome.</title>
        <authorList>
            <person name="Mesny F."/>
            <person name="Miyauchi S."/>
            <person name="Thiergart T."/>
            <person name="Pickel B."/>
            <person name="Atanasova L."/>
            <person name="Karlsson M."/>
            <person name="Huettel B."/>
            <person name="Barry K.W."/>
            <person name="Haridas S."/>
            <person name="Chen C."/>
            <person name="Bauer D."/>
            <person name="Andreopoulos W."/>
            <person name="Pangilinan J."/>
            <person name="LaButti K."/>
            <person name="Riley R."/>
            <person name="Lipzen A."/>
            <person name="Clum A."/>
            <person name="Drula E."/>
            <person name="Henrissat B."/>
            <person name="Kohler A."/>
            <person name="Grigoriev I.V."/>
            <person name="Martin F.M."/>
            <person name="Hacquard S."/>
        </authorList>
    </citation>
    <scope>NUCLEOTIDE SEQUENCE</scope>
    <source>
        <strain evidence="2">MPI-SDFR-AT-0068</strain>
    </source>
</reference>
<feature type="region of interest" description="Disordered" evidence="1">
    <location>
        <begin position="1"/>
        <end position="80"/>
    </location>
</feature>
<evidence type="ECO:0000313" key="3">
    <source>
        <dbReference type="Proteomes" id="UP000813427"/>
    </source>
</evidence>
<sequence length="213" mass="21869">MPDGAEGVESDGFSVSEGTGDSVCPKAEEKEGLVSESSGIREVVNDPEVPGTKVTDSPDESDRIEDVTGPEMVEASRGRVKSEVVDTLEMIGGRVADGAGDSEGLVKSDPGVTERVKGSEVERDGDSLVSKGVDMSEEMKGGGSEGTMDVGDSGKLSVSDPTTGLETMEAMDDYELGVAGGKGDSAMSEDPEADDSRTFDQCSLVSINVGSSS</sequence>
<name>A0A8K0S724_9HYPO</name>
<dbReference type="EMBL" id="JAGPXF010000002">
    <property type="protein sequence ID" value="KAH7257927.1"/>
    <property type="molecule type" value="Genomic_DNA"/>
</dbReference>
<feature type="compositionally biased region" description="Basic and acidic residues" evidence="1">
    <location>
        <begin position="112"/>
        <end position="126"/>
    </location>
</feature>
<evidence type="ECO:0000313" key="2">
    <source>
        <dbReference type="EMBL" id="KAH7257927.1"/>
    </source>
</evidence>
<dbReference type="AlphaFoldDB" id="A0A8K0S724"/>